<accession>A0A917Z2N2</accession>
<evidence type="ECO:0000256" key="5">
    <source>
        <dbReference type="ARBA" id="ARBA00022989"/>
    </source>
</evidence>
<feature type="transmembrane region" description="Helical" evidence="7">
    <location>
        <begin position="43"/>
        <end position="63"/>
    </location>
</feature>
<keyword evidence="10" id="KW-1185">Reference proteome</keyword>
<feature type="transmembrane region" description="Helical" evidence="7">
    <location>
        <begin position="12"/>
        <end position="37"/>
    </location>
</feature>
<feature type="transmembrane region" description="Helical" evidence="7">
    <location>
        <begin position="363"/>
        <end position="383"/>
    </location>
</feature>
<feature type="transmembrane region" description="Helical" evidence="7">
    <location>
        <begin position="162"/>
        <end position="181"/>
    </location>
</feature>
<reference evidence="9" key="2">
    <citation type="submission" date="2020-09" db="EMBL/GenBank/DDBJ databases">
        <authorList>
            <person name="Sun Q."/>
            <person name="Zhou Y."/>
        </authorList>
    </citation>
    <scope>NUCLEOTIDE SEQUENCE</scope>
    <source>
        <strain evidence="9">CGMCC 1.7086</strain>
    </source>
</reference>
<dbReference type="EMBL" id="BMLS01000004">
    <property type="protein sequence ID" value="GGO71375.1"/>
    <property type="molecule type" value="Genomic_DNA"/>
</dbReference>
<comment type="caution">
    <text evidence="9">The sequence shown here is derived from an EMBL/GenBank/DDBJ whole genome shotgun (WGS) entry which is preliminary data.</text>
</comment>
<dbReference type="Proteomes" id="UP000606935">
    <property type="component" value="Unassembled WGS sequence"/>
</dbReference>
<feature type="transmembrane region" description="Helical" evidence="7">
    <location>
        <begin position="334"/>
        <end position="351"/>
    </location>
</feature>
<dbReference type="InterPro" id="IPR005829">
    <property type="entry name" value="Sugar_transporter_CS"/>
</dbReference>
<evidence type="ECO:0000256" key="1">
    <source>
        <dbReference type="ARBA" id="ARBA00004651"/>
    </source>
</evidence>
<evidence type="ECO:0000256" key="2">
    <source>
        <dbReference type="ARBA" id="ARBA00022448"/>
    </source>
</evidence>
<sequence>MNNTELRGAFSLATVYVLRMLGLFMVMPVLAVLAVSYPDYSPLLVGLAIGGYGLTQALLQIPMGLLSDRLGRKPVIVLGLSCFALGSLVAAQAETLQWVVIGRILQGAGAVAGAVMALAGDISRENQRPKVMAIIGIAIGFSFYLALLLGPLLAEQSGLQGIFWFTAVAAIACIPLVLFVVPSAQNLSPSGDTLPKLADVGSLLADKSLLRLNISVALLHLLMTLMFVNLPKRLVGLDWPLTDHWMLYLPVLLLSVLAMAVLMRFGKQGKQGPVINLSIVLLGLSLAAMAWLQAPLMALLLFCWLFFTGFNYLEANLPAMVSSLAPAGKKGSAMGAYASFQFFGAFVGGALSGLLNQYANEQFSYMLAALLCLVWLGLIRGIGGGSIHLKRYSLNLNSEAMSVQDSLALVSRMAGVRDITLVEDEQVLYLKVDSREFNLQQARQQLGIIS</sequence>
<dbReference type="GO" id="GO:0005886">
    <property type="term" value="C:plasma membrane"/>
    <property type="evidence" value="ECO:0007669"/>
    <property type="project" value="UniProtKB-SubCell"/>
</dbReference>
<dbReference type="PANTHER" id="PTHR23517">
    <property type="entry name" value="RESISTANCE PROTEIN MDTM, PUTATIVE-RELATED-RELATED"/>
    <property type="match status" value="1"/>
</dbReference>
<dbReference type="PROSITE" id="PS50850">
    <property type="entry name" value="MFS"/>
    <property type="match status" value="1"/>
</dbReference>
<dbReference type="InterPro" id="IPR011701">
    <property type="entry name" value="MFS"/>
</dbReference>
<dbReference type="GO" id="GO:0022857">
    <property type="term" value="F:transmembrane transporter activity"/>
    <property type="evidence" value="ECO:0007669"/>
    <property type="project" value="InterPro"/>
</dbReference>
<evidence type="ECO:0000256" key="4">
    <source>
        <dbReference type="ARBA" id="ARBA00022692"/>
    </source>
</evidence>
<keyword evidence="5 7" id="KW-1133">Transmembrane helix</keyword>
<gene>
    <name evidence="9" type="ORF">GCM10010982_27020</name>
</gene>
<protein>
    <submittedName>
        <fullName evidence="9">MFS transporter</fullName>
    </submittedName>
</protein>
<dbReference type="PROSITE" id="PS00216">
    <property type="entry name" value="SUGAR_TRANSPORT_1"/>
    <property type="match status" value="1"/>
</dbReference>
<feature type="transmembrane region" description="Helical" evidence="7">
    <location>
        <begin position="297"/>
        <end position="313"/>
    </location>
</feature>
<keyword evidence="2" id="KW-0813">Transport</keyword>
<comment type="subcellular location">
    <subcellularLocation>
        <location evidence="1">Cell membrane</location>
        <topology evidence="1">Multi-pass membrane protein</topology>
    </subcellularLocation>
</comment>
<proteinExistence type="predicted"/>
<reference evidence="9" key="1">
    <citation type="journal article" date="2014" name="Int. J. Syst. Evol. Microbiol.">
        <title>Complete genome sequence of Corynebacterium casei LMG S-19264T (=DSM 44701T), isolated from a smear-ripened cheese.</title>
        <authorList>
            <consortium name="US DOE Joint Genome Institute (JGI-PGF)"/>
            <person name="Walter F."/>
            <person name="Albersmeier A."/>
            <person name="Kalinowski J."/>
            <person name="Ruckert C."/>
        </authorList>
    </citation>
    <scope>NUCLEOTIDE SEQUENCE</scope>
    <source>
        <strain evidence="9">CGMCC 1.7086</strain>
    </source>
</reference>
<dbReference type="Gene3D" id="3.30.70.100">
    <property type="match status" value="1"/>
</dbReference>
<feature type="transmembrane region" description="Helical" evidence="7">
    <location>
        <begin position="75"/>
        <end position="93"/>
    </location>
</feature>
<dbReference type="InterPro" id="IPR050171">
    <property type="entry name" value="MFS_Transporters"/>
</dbReference>
<dbReference type="RefSeq" id="WP_188696129.1">
    <property type="nucleotide sequence ID" value="NZ_BMLS01000004.1"/>
</dbReference>
<feature type="transmembrane region" description="Helical" evidence="7">
    <location>
        <begin position="245"/>
        <end position="262"/>
    </location>
</feature>
<feature type="transmembrane region" description="Helical" evidence="7">
    <location>
        <begin position="99"/>
        <end position="119"/>
    </location>
</feature>
<dbReference type="Gene3D" id="1.20.1250.20">
    <property type="entry name" value="MFS general substrate transporter like domains"/>
    <property type="match status" value="1"/>
</dbReference>
<feature type="domain" description="Major facilitator superfamily (MFS) profile" evidence="8">
    <location>
        <begin position="8"/>
        <end position="387"/>
    </location>
</feature>
<keyword evidence="3" id="KW-1003">Cell membrane</keyword>
<dbReference type="CDD" id="cd17472">
    <property type="entry name" value="MFS_YajR_like"/>
    <property type="match status" value="1"/>
</dbReference>
<feature type="transmembrane region" description="Helical" evidence="7">
    <location>
        <begin position="212"/>
        <end position="230"/>
    </location>
</feature>
<name>A0A917Z2N2_9ALTE</name>
<dbReference type="AlphaFoldDB" id="A0A917Z2N2"/>
<evidence type="ECO:0000259" key="8">
    <source>
        <dbReference type="PROSITE" id="PS50850"/>
    </source>
</evidence>
<feature type="transmembrane region" description="Helical" evidence="7">
    <location>
        <begin position="131"/>
        <end position="150"/>
    </location>
</feature>
<keyword evidence="4 7" id="KW-0812">Transmembrane</keyword>
<organism evidence="9 10">
    <name type="scientific">Bowmanella pacifica</name>
    <dbReference type="NCBI Taxonomy" id="502051"/>
    <lineage>
        <taxon>Bacteria</taxon>
        <taxon>Pseudomonadati</taxon>
        <taxon>Pseudomonadota</taxon>
        <taxon>Gammaproteobacteria</taxon>
        <taxon>Alteromonadales</taxon>
        <taxon>Alteromonadaceae</taxon>
        <taxon>Bowmanella</taxon>
    </lineage>
</organism>
<dbReference type="Pfam" id="PF07690">
    <property type="entry name" value="MFS_1"/>
    <property type="match status" value="1"/>
</dbReference>
<dbReference type="SUPFAM" id="SSF103473">
    <property type="entry name" value="MFS general substrate transporter"/>
    <property type="match status" value="1"/>
</dbReference>
<keyword evidence="6 7" id="KW-0472">Membrane</keyword>
<evidence type="ECO:0000256" key="7">
    <source>
        <dbReference type="SAM" id="Phobius"/>
    </source>
</evidence>
<evidence type="ECO:0000256" key="3">
    <source>
        <dbReference type="ARBA" id="ARBA00022475"/>
    </source>
</evidence>
<dbReference type="InterPro" id="IPR036259">
    <property type="entry name" value="MFS_trans_sf"/>
</dbReference>
<evidence type="ECO:0000256" key="6">
    <source>
        <dbReference type="ARBA" id="ARBA00023136"/>
    </source>
</evidence>
<evidence type="ECO:0000313" key="9">
    <source>
        <dbReference type="EMBL" id="GGO71375.1"/>
    </source>
</evidence>
<dbReference type="PANTHER" id="PTHR23517:SF2">
    <property type="entry name" value="MULTIDRUG RESISTANCE PROTEIN MDTH"/>
    <property type="match status" value="1"/>
</dbReference>
<feature type="transmembrane region" description="Helical" evidence="7">
    <location>
        <begin position="274"/>
        <end position="291"/>
    </location>
</feature>
<dbReference type="InterPro" id="IPR020846">
    <property type="entry name" value="MFS_dom"/>
</dbReference>
<evidence type="ECO:0000313" key="10">
    <source>
        <dbReference type="Proteomes" id="UP000606935"/>
    </source>
</evidence>